<dbReference type="Proteomes" id="UP000773462">
    <property type="component" value="Unassembled WGS sequence"/>
</dbReference>
<organism evidence="1 2">
    <name type="scientific">Paenibacillus silagei</name>
    <dbReference type="NCBI Taxonomy" id="1670801"/>
    <lineage>
        <taxon>Bacteria</taxon>
        <taxon>Bacillati</taxon>
        <taxon>Bacillota</taxon>
        <taxon>Bacilli</taxon>
        <taxon>Bacillales</taxon>
        <taxon>Paenibacillaceae</taxon>
        <taxon>Paenibacillus</taxon>
    </lineage>
</organism>
<dbReference type="EMBL" id="JAGGLV010000015">
    <property type="protein sequence ID" value="MBP2114114.1"/>
    <property type="molecule type" value="Genomic_DNA"/>
</dbReference>
<sequence length="59" mass="6915">MLFEITEEMKQKIREWDSCKPIDVTGAKFSYVFTPTSLGLVIDVQCDICKRELNLTEDW</sequence>
<proteinExistence type="predicted"/>
<reference evidence="1 2" key="1">
    <citation type="submission" date="2021-03" db="EMBL/GenBank/DDBJ databases">
        <title>Genomic Encyclopedia of Type Strains, Phase IV (KMG-IV): sequencing the most valuable type-strain genomes for metagenomic binning, comparative biology and taxonomic classification.</title>
        <authorList>
            <person name="Goeker M."/>
        </authorList>
    </citation>
    <scope>NUCLEOTIDE SEQUENCE [LARGE SCALE GENOMIC DNA]</scope>
    <source>
        <strain evidence="1 2">DSM 101953</strain>
    </source>
</reference>
<dbReference type="RefSeq" id="WP_209876479.1">
    <property type="nucleotide sequence ID" value="NZ_JAGGLV010000015.1"/>
</dbReference>
<gene>
    <name evidence="1" type="ORF">J2Z70_004275</name>
</gene>
<comment type="caution">
    <text evidence="1">The sequence shown here is derived from an EMBL/GenBank/DDBJ whole genome shotgun (WGS) entry which is preliminary data.</text>
</comment>
<evidence type="ECO:0000313" key="2">
    <source>
        <dbReference type="Proteomes" id="UP000773462"/>
    </source>
</evidence>
<accession>A0ABS4NXE7</accession>
<keyword evidence="2" id="KW-1185">Reference proteome</keyword>
<evidence type="ECO:0000313" key="1">
    <source>
        <dbReference type="EMBL" id="MBP2114114.1"/>
    </source>
</evidence>
<name>A0ABS4NXE7_9BACL</name>
<protein>
    <submittedName>
        <fullName evidence="1">Uncharacterized protein</fullName>
    </submittedName>
</protein>